<name>A0A6J4V3B5_9BACT</name>
<dbReference type="EMBL" id="CADCWL010000103">
    <property type="protein sequence ID" value="CAA9565621.1"/>
    <property type="molecule type" value="Genomic_DNA"/>
</dbReference>
<proteinExistence type="predicted"/>
<reference evidence="1" key="1">
    <citation type="submission" date="2020-02" db="EMBL/GenBank/DDBJ databases">
        <authorList>
            <person name="Meier V. D."/>
        </authorList>
    </citation>
    <scope>NUCLEOTIDE SEQUENCE</scope>
    <source>
        <strain evidence="1">AVDCRST_MAG19</strain>
    </source>
</reference>
<dbReference type="AlphaFoldDB" id="A0A6J4V3B5"/>
<protein>
    <submittedName>
        <fullName evidence="1">Uncharacterized protein</fullName>
    </submittedName>
</protein>
<accession>A0A6J4V3B5</accession>
<evidence type="ECO:0000313" key="1">
    <source>
        <dbReference type="EMBL" id="CAA9565621.1"/>
    </source>
</evidence>
<sequence>MAAPTGWLCERIVPPVGERLTDADCRAVGGGDGRRGGARGGLGFAVTPMVIPGPVGLQ</sequence>
<organism evidence="1">
    <name type="scientific">uncultured Thermomicrobiales bacterium</name>
    <dbReference type="NCBI Taxonomy" id="1645740"/>
    <lineage>
        <taxon>Bacteria</taxon>
        <taxon>Pseudomonadati</taxon>
        <taxon>Thermomicrobiota</taxon>
        <taxon>Thermomicrobia</taxon>
        <taxon>Thermomicrobiales</taxon>
        <taxon>environmental samples</taxon>
    </lineage>
</organism>
<gene>
    <name evidence="1" type="ORF">AVDCRST_MAG19-2220</name>
</gene>